<reference evidence="1" key="1">
    <citation type="submission" date="2019-12" db="EMBL/GenBank/DDBJ databases">
        <title>Genome sequencing and annotation of Brassica cretica.</title>
        <authorList>
            <person name="Studholme D.J."/>
            <person name="Sarris P.F."/>
        </authorList>
    </citation>
    <scope>NUCLEOTIDE SEQUENCE</scope>
    <source>
        <strain evidence="1">PFS-102/07</strain>
        <tissue evidence="1">Leaf</tissue>
    </source>
</reference>
<proteinExistence type="predicted"/>
<dbReference type="AlphaFoldDB" id="A0A8S9K7B6"/>
<protein>
    <submittedName>
        <fullName evidence="1">Uncharacterized protein</fullName>
    </submittedName>
</protein>
<evidence type="ECO:0000313" key="1">
    <source>
        <dbReference type="EMBL" id="KAF2590011.1"/>
    </source>
</evidence>
<accession>A0A8S9K7B6</accession>
<sequence>MITGPGRHSELDQSKVGLIRRDRHVGHVIWIVLVSQGKWRERLLSSYQNRYKTDPGGYWTAYLTGTVYGQLSSGTAKAEQGDSVKCSDQAGWIGTDGKEWSSKAGTYGRIGREKLGMDHVWSREANWGRTGGKRSRVGASQFAWGLMNSDDITQFVMVVTKTASSNKIPDVDFQSILPAATVSYTVHVPRGAEEVDEAMPSFENKEKRCPSGYTGMKPYNNFRSSRHHRDDLKGVPDHLFSHNDLTFFGDFIGKTFKLHPSTECCVRLEVACLLVVVNRKIPPSEYLFRRSGVVIHVSYP</sequence>
<name>A0A8S9K7B6_BRACR</name>
<organism evidence="1">
    <name type="scientific">Brassica cretica</name>
    <name type="common">Mustard</name>
    <dbReference type="NCBI Taxonomy" id="69181"/>
    <lineage>
        <taxon>Eukaryota</taxon>
        <taxon>Viridiplantae</taxon>
        <taxon>Streptophyta</taxon>
        <taxon>Embryophyta</taxon>
        <taxon>Tracheophyta</taxon>
        <taxon>Spermatophyta</taxon>
        <taxon>Magnoliopsida</taxon>
        <taxon>eudicotyledons</taxon>
        <taxon>Gunneridae</taxon>
        <taxon>Pentapetalae</taxon>
        <taxon>rosids</taxon>
        <taxon>malvids</taxon>
        <taxon>Brassicales</taxon>
        <taxon>Brassicaceae</taxon>
        <taxon>Brassiceae</taxon>
        <taxon>Brassica</taxon>
    </lineage>
</organism>
<gene>
    <name evidence="1" type="ORF">F2Q70_00039007</name>
</gene>
<comment type="caution">
    <text evidence="1">The sequence shown here is derived from an EMBL/GenBank/DDBJ whole genome shotgun (WGS) entry which is preliminary data.</text>
</comment>
<dbReference type="EMBL" id="QGKY02000190">
    <property type="protein sequence ID" value="KAF2590011.1"/>
    <property type="molecule type" value="Genomic_DNA"/>
</dbReference>